<accession>A0A955RK55</accession>
<dbReference type="InterPro" id="IPR050953">
    <property type="entry name" value="N4_N6_ade-DNA_methylase"/>
</dbReference>
<dbReference type="EMBL" id="JAGQLH010000020">
    <property type="protein sequence ID" value="MCA9385436.1"/>
    <property type="molecule type" value="Genomic_DNA"/>
</dbReference>
<keyword evidence="3" id="KW-0949">S-adenosyl-L-methionine</keyword>
<keyword evidence="5" id="KW-0378">Hydrolase</keyword>
<feature type="domain" description="TaqI-like C-terminal specificity" evidence="4">
    <location>
        <begin position="12"/>
        <end position="106"/>
    </location>
</feature>
<dbReference type="GO" id="GO:0032259">
    <property type="term" value="P:methylation"/>
    <property type="evidence" value="ECO:0007669"/>
    <property type="project" value="UniProtKB-KW"/>
</dbReference>
<evidence type="ECO:0000256" key="3">
    <source>
        <dbReference type="ARBA" id="ARBA00022691"/>
    </source>
</evidence>
<keyword evidence="5" id="KW-0540">Nuclease</keyword>
<evidence type="ECO:0000259" key="4">
    <source>
        <dbReference type="Pfam" id="PF12950"/>
    </source>
</evidence>
<evidence type="ECO:0000313" key="6">
    <source>
        <dbReference type="Proteomes" id="UP000754563"/>
    </source>
</evidence>
<dbReference type="GO" id="GO:0008168">
    <property type="term" value="F:methyltransferase activity"/>
    <property type="evidence" value="ECO:0007669"/>
    <property type="project" value="UniProtKB-KW"/>
</dbReference>
<feature type="non-terminal residue" evidence="5">
    <location>
        <position position="1"/>
    </location>
</feature>
<organism evidence="5 6">
    <name type="scientific">Candidatus Dojkabacteria bacterium</name>
    <dbReference type="NCBI Taxonomy" id="2099670"/>
    <lineage>
        <taxon>Bacteria</taxon>
        <taxon>Candidatus Dojkabacteria</taxon>
    </lineage>
</organism>
<evidence type="ECO:0000256" key="1">
    <source>
        <dbReference type="ARBA" id="ARBA00022603"/>
    </source>
</evidence>
<sequence length="175" mass="20574">RERGRFKGKEFYQYSRAQALDVMWRTKIITPDLAPHPRFNIDQKGKYFFTGGASGGYGILVNDEKYILPLLGLLNSSLFDWYIKKSSSTFRGGFYSYESRFIRDFPTYEPERLKDIDTLVQKILDIKVKMLNSDNTVKQVLNRQLEKTRIEIDQFVYQLYGLTKEEIDVIEGKNE</sequence>
<gene>
    <name evidence="5" type="ORF">KC717_02185</name>
</gene>
<dbReference type="PANTHER" id="PTHR33841">
    <property type="entry name" value="DNA METHYLTRANSFERASE YEEA-RELATED"/>
    <property type="match status" value="1"/>
</dbReference>
<keyword evidence="2" id="KW-0808">Transferase</keyword>
<reference evidence="5" key="2">
    <citation type="journal article" date="2021" name="Microbiome">
        <title>Successional dynamics and alternative stable states in a saline activated sludge microbial community over 9 years.</title>
        <authorList>
            <person name="Wang Y."/>
            <person name="Ye J."/>
            <person name="Ju F."/>
            <person name="Liu L."/>
            <person name="Boyd J.A."/>
            <person name="Deng Y."/>
            <person name="Parks D.H."/>
            <person name="Jiang X."/>
            <person name="Yin X."/>
            <person name="Woodcroft B.J."/>
            <person name="Tyson G.W."/>
            <person name="Hugenholtz P."/>
            <person name="Polz M.F."/>
            <person name="Zhang T."/>
        </authorList>
    </citation>
    <scope>NUCLEOTIDE SEQUENCE</scope>
    <source>
        <strain evidence="5">HKST-UBA11</strain>
    </source>
</reference>
<dbReference type="InterPro" id="IPR025931">
    <property type="entry name" value="TaqI_C"/>
</dbReference>
<comment type="caution">
    <text evidence="5">The sequence shown here is derived from an EMBL/GenBank/DDBJ whole genome shotgun (WGS) entry which is preliminary data.</text>
</comment>
<dbReference type="Pfam" id="PF12950">
    <property type="entry name" value="TaqI_C"/>
    <property type="match status" value="1"/>
</dbReference>
<dbReference type="AlphaFoldDB" id="A0A955RK55"/>
<name>A0A955RK55_9BACT</name>
<keyword evidence="5" id="KW-0255">Endonuclease</keyword>
<protein>
    <submittedName>
        <fullName evidence="5">Restriction endonuclease subunit M</fullName>
    </submittedName>
</protein>
<keyword evidence="1" id="KW-0489">Methyltransferase</keyword>
<dbReference type="GO" id="GO:0004519">
    <property type="term" value="F:endonuclease activity"/>
    <property type="evidence" value="ECO:0007669"/>
    <property type="project" value="UniProtKB-KW"/>
</dbReference>
<dbReference type="Proteomes" id="UP000754563">
    <property type="component" value="Unassembled WGS sequence"/>
</dbReference>
<evidence type="ECO:0000256" key="2">
    <source>
        <dbReference type="ARBA" id="ARBA00022679"/>
    </source>
</evidence>
<evidence type="ECO:0000313" key="5">
    <source>
        <dbReference type="EMBL" id="MCA9385436.1"/>
    </source>
</evidence>
<proteinExistence type="predicted"/>
<reference evidence="5" key="1">
    <citation type="submission" date="2020-04" db="EMBL/GenBank/DDBJ databases">
        <authorList>
            <person name="Zhang T."/>
        </authorList>
    </citation>
    <scope>NUCLEOTIDE SEQUENCE</scope>
    <source>
        <strain evidence="5">HKST-UBA11</strain>
    </source>
</reference>
<dbReference type="PANTHER" id="PTHR33841:SF5">
    <property type="entry name" value="DNA METHYLASE (MODIFICATION METHYLASE) (METHYLTRANSFERASE)-RELATED"/>
    <property type="match status" value="1"/>
</dbReference>